<dbReference type="HOGENOM" id="CLU_2894883_0_0_5"/>
<dbReference type="Proteomes" id="UP000031740">
    <property type="component" value="Unassembled WGS sequence"/>
</dbReference>
<dbReference type="EMBL" id="ASIV01000004">
    <property type="protein sequence ID" value="KEG20065.1"/>
    <property type="molecule type" value="Genomic_DNA"/>
</dbReference>
<reference evidence="1 2" key="1">
    <citation type="submission" date="2013-04" db="EMBL/GenBank/DDBJ databases">
        <title>The Genome Sequence of Bartonella bacilliformis Ver097.</title>
        <authorList>
            <consortium name="The Broad Institute Genomics Platform"/>
            <consortium name="The Broad Institute Genome Sequencing Center for Infectious Disease"/>
            <person name="Feldgarden M."/>
            <person name="Kirby J."/>
            <person name="Birtles R."/>
            <person name="Dasch G."/>
            <person name="Hendrix L."/>
            <person name="Koehler J."/>
            <person name="Walker B."/>
            <person name="Young S.K."/>
            <person name="Zeng Q."/>
            <person name="Gargeya S."/>
            <person name="Fitzgerald M."/>
            <person name="Haas B."/>
            <person name="Abouelleil A."/>
            <person name="Allen A.W."/>
            <person name="Alvarado L."/>
            <person name="Arachchi H.M."/>
            <person name="Berlin A.M."/>
            <person name="Chapman S.B."/>
            <person name="Gainer-Dewar J."/>
            <person name="Goldberg J."/>
            <person name="Griggs A."/>
            <person name="Gujja S."/>
            <person name="Hansen M."/>
            <person name="Howarth C."/>
            <person name="Imamovic A."/>
            <person name="Ireland A."/>
            <person name="Larimer J."/>
            <person name="McCowan C."/>
            <person name="Murphy C."/>
            <person name="Pearson M."/>
            <person name="Poon T.W."/>
            <person name="Priest M."/>
            <person name="Roberts A."/>
            <person name="Saif S."/>
            <person name="Shea T."/>
            <person name="Sisk P."/>
            <person name="Sykes S."/>
            <person name="Wortman J."/>
            <person name="Nusbaum C."/>
            <person name="Birren B."/>
        </authorList>
    </citation>
    <scope>NUCLEOTIDE SEQUENCE [LARGE SCALE GENOMIC DNA]</scope>
    <source>
        <strain evidence="1 2">Ver097</strain>
    </source>
</reference>
<comment type="caution">
    <text evidence="1">The sequence shown here is derived from an EMBL/GenBank/DDBJ whole genome shotgun (WGS) entry which is preliminary data.</text>
</comment>
<sequence>MCVIGCIVSEKGRLFIPEDEFHTYARTGFKFQLIGRGNSVNGFLDARSFRRVLSKMQVLPRK</sequence>
<evidence type="ECO:0000313" key="1">
    <source>
        <dbReference type="EMBL" id="KEG20065.1"/>
    </source>
</evidence>
<dbReference type="AlphaFoldDB" id="A0A072R2S7"/>
<dbReference type="PATRIC" id="fig|1293911.3.peg.697"/>
<gene>
    <name evidence="1" type="ORF">H710_00662</name>
</gene>
<accession>A0A072R2S7</accession>
<proteinExistence type="predicted"/>
<organism evidence="1 2">
    <name type="scientific">Bartonella bacilliformis Ver097</name>
    <dbReference type="NCBI Taxonomy" id="1293911"/>
    <lineage>
        <taxon>Bacteria</taxon>
        <taxon>Pseudomonadati</taxon>
        <taxon>Pseudomonadota</taxon>
        <taxon>Alphaproteobacteria</taxon>
        <taxon>Hyphomicrobiales</taxon>
        <taxon>Bartonellaceae</taxon>
        <taxon>Bartonella</taxon>
    </lineage>
</organism>
<protein>
    <submittedName>
        <fullName evidence="1">Uncharacterized protein</fullName>
    </submittedName>
</protein>
<evidence type="ECO:0000313" key="2">
    <source>
        <dbReference type="Proteomes" id="UP000031740"/>
    </source>
</evidence>
<name>A0A072R2S7_BARBA</name>